<keyword evidence="3" id="KW-1185">Reference proteome</keyword>
<evidence type="ECO:0000313" key="3">
    <source>
        <dbReference type="Proteomes" id="UP001165269"/>
    </source>
</evidence>
<dbReference type="EMBL" id="JALDAY010000003">
    <property type="protein sequence ID" value="MCI3271384.1"/>
    <property type="molecule type" value="Genomic_DNA"/>
</dbReference>
<organism evidence="2 3">
    <name type="scientific">Streptomyces cylindrosporus</name>
    <dbReference type="NCBI Taxonomy" id="2927583"/>
    <lineage>
        <taxon>Bacteria</taxon>
        <taxon>Bacillati</taxon>
        <taxon>Actinomycetota</taxon>
        <taxon>Actinomycetes</taxon>
        <taxon>Kitasatosporales</taxon>
        <taxon>Streptomycetaceae</taxon>
        <taxon>Streptomyces</taxon>
    </lineage>
</organism>
<name>A0ABS9Y2F0_9ACTN</name>
<keyword evidence="1" id="KW-0812">Transmembrane</keyword>
<protein>
    <submittedName>
        <fullName evidence="2">Uncharacterized protein</fullName>
    </submittedName>
</protein>
<proteinExistence type="predicted"/>
<keyword evidence="1" id="KW-1133">Transmembrane helix</keyword>
<dbReference type="RefSeq" id="WP_242763875.1">
    <property type="nucleotide sequence ID" value="NZ_JALDAY010000003.1"/>
</dbReference>
<reference evidence="2" key="1">
    <citation type="submission" date="2022-03" db="EMBL/GenBank/DDBJ databases">
        <title>Streptomyces 7R015 and 7R016 isolated from Barleria lupulina in Thailand.</title>
        <authorList>
            <person name="Kanchanasin P."/>
            <person name="Phongsopitanun W."/>
            <person name="Tanasupawat S."/>
        </authorList>
    </citation>
    <scope>NUCLEOTIDE SEQUENCE</scope>
    <source>
        <strain evidence="2">7R015</strain>
    </source>
</reference>
<comment type="caution">
    <text evidence="2">The sequence shown here is derived from an EMBL/GenBank/DDBJ whole genome shotgun (WGS) entry which is preliminary data.</text>
</comment>
<keyword evidence="1" id="KW-0472">Membrane</keyword>
<feature type="transmembrane region" description="Helical" evidence="1">
    <location>
        <begin position="7"/>
        <end position="28"/>
    </location>
</feature>
<dbReference type="Proteomes" id="UP001165269">
    <property type="component" value="Unassembled WGS sequence"/>
</dbReference>
<accession>A0ABS9Y2F0</accession>
<evidence type="ECO:0000313" key="2">
    <source>
        <dbReference type="EMBL" id="MCI3271384.1"/>
    </source>
</evidence>
<evidence type="ECO:0000256" key="1">
    <source>
        <dbReference type="SAM" id="Phobius"/>
    </source>
</evidence>
<gene>
    <name evidence="2" type="ORF">MQP27_09705</name>
</gene>
<feature type="transmembrane region" description="Helical" evidence="1">
    <location>
        <begin position="34"/>
        <end position="53"/>
    </location>
</feature>
<sequence>MLLPSLLRTVVPLLAGWAITVLSGLGLVADSATISGGITVAVAAIYYLIFRVVERASEKLGGPAWVRAAAGLLLGYAKPPKYESTDDVASLVRASRS</sequence>